<name>A0A4R3I438_9GAMM</name>
<evidence type="ECO:0000313" key="2">
    <source>
        <dbReference type="EMBL" id="TCS40350.1"/>
    </source>
</evidence>
<dbReference type="InterPro" id="IPR001853">
    <property type="entry name" value="DSBA-like_thioredoxin_dom"/>
</dbReference>
<accession>A0A4R3I438</accession>
<dbReference type="AlphaFoldDB" id="A0A4R3I438"/>
<gene>
    <name evidence="2" type="ORF">BCF53_10959</name>
</gene>
<dbReference type="EMBL" id="SLZR01000009">
    <property type="protein sequence ID" value="TCS40350.1"/>
    <property type="molecule type" value="Genomic_DNA"/>
</dbReference>
<protein>
    <recommendedName>
        <fullName evidence="1">DSBA-like thioredoxin domain-containing protein</fullName>
    </recommendedName>
</protein>
<reference evidence="2 3" key="1">
    <citation type="submission" date="2019-03" db="EMBL/GenBank/DDBJ databases">
        <title>Genomic Encyclopedia of Archaeal and Bacterial Type Strains, Phase II (KMG-II): from individual species to whole genera.</title>
        <authorList>
            <person name="Goeker M."/>
        </authorList>
    </citation>
    <scope>NUCLEOTIDE SEQUENCE [LARGE SCALE GENOMIC DNA]</scope>
    <source>
        <strain evidence="2 3">DSM 15388</strain>
    </source>
</reference>
<dbReference type="GO" id="GO:0016491">
    <property type="term" value="F:oxidoreductase activity"/>
    <property type="evidence" value="ECO:0007669"/>
    <property type="project" value="InterPro"/>
</dbReference>
<dbReference type="Pfam" id="PF01323">
    <property type="entry name" value="DSBA"/>
    <property type="match status" value="1"/>
</dbReference>
<dbReference type="Proteomes" id="UP000295793">
    <property type="component" value="Unassembled WGS sequence"/>
</dbReference>
<feature type="domain" description="DSBA-like thioredoxin" evidence="1">
    <location>
        <begin position="9"/>
        <end position="176"/>
    </location>
</feature>
<organism evidence="2 3">
    <name type="scientific">Reinekea marinisedimentorum</name>
    <dbReference type="NCBI Taxonomy" id="230495"/>
    <lineage>
        <taxon>Bacteria</taxon>
        <taxon>Pseudomonadati</taxon>
        <taxon>Pseudomonadota</taxon>
        <taxon>Gammaproteobacteria</taxon>
        <taxon>Oceanospirillales</taxon>
        <taxon>Saccharospirillaceae</taxon>
        <taxon>Reinekea</taxon>
    </lineage>
</organism>
<sequence>MTAKLIYCYDPMCSWCWGFKPTWYELRTLLAPLVEQQKLEIHYLLGGLAPDSDQPMPPEMQTKLQGVWQQISAHLGTEFNHAFWQECQPRRSTYPACRACLVAREAGLEEKMITEIQQAYYLKAQNPSDIDTLAQCAENIGLNKAEFIDAIAQVQQTQSLEKELAQARQLQLNSFPSLGLIVGNRIAHIELDYKSAKNMLQTIELGMRQLSGEGE</sequence>
<evidence type="ECO:0000259" key="1">
    <source>
        <dbReference type="Pfam" id="PF01323"/>
    </source>
</evidence>
<dbReference type="PANTHER" id="PTHR13887">
    <property type="entry name" value="GLUTATHIONE S-TRANSFERASE KAPPA"/>
    <property type="match status" value="1"/>
</dbReference>
<dbReference type="PANTHER" id="PTHR13887:SF54">
    <property type="entry name" value="DSBA FAMILY PROTEIN"/>
    <property type="match status" value="1"/>
</dbReference>
<proteinExistence type="predicted"/>
<dbReference type="OrthoDB" id="9813770at2"/>
<dbReference type="Gene3D" id="3.40.30.10">
    <property type="entry name" value="Glutaredoxin"/>
    <property type="match status" value="1"/>
</dbReference>
<dbReference type="CDD" id="cd03025">
    <property type="entry name" value="DsbA_FrnE_like"/>
    <property type="match status" value="1"/>
</dbReference>
<comment type="caution">
    <text evidence="2">The sequence shown here is derived from an EMBL/GenBank/DDBJ whole genome shotgun (WGS) entry which is preliminary data.</text>
</comment>
<dbReference type="RefSeq" id="WP_132701863.1">
    <property type="nucleotide sequence ID" value="NZ_SLZR01000009.1"/>
</dbReference>
<keyword evidence="3" id="KW-1185">Reference proteome</keyword>
<dbReference type="InterPro" id="IPR036249">
    <property type="entry name" value="Thioredoxin-like_sf"/>
</dbReference>
<evidence type="ECO:0000313" key="3">
    <source>
        <dbReference type="Proteomes" id="UP000295793"/>
    </source>
</evidence>
<dbReference type="Gene3D" id="1.10.472.60">
    <property type="entry name" value="putative protein disulfide isomerase domain"/>
    <property type="match status" value="1"/>
</dbReference>
<dbReference type="SUPFAM" id="SSF52833">
    <property type="entry name" value="Thioredoxin-like"/>
    <property type="match status" value="1"/>
</dbReference>